<feature type="compositionally biased region" description="Low complexity" evidence="1">
    <location>
        <begin position="844"/>
        <end position="863"/>
    </location>
</feature>
<dbReference type="Pfam" id="PF18911">
    <property type="entry name" value="PKD_4"/>
    <property type="match status" value="3"/>
</dbReference>
<dbReference type="CDD" id="cd00146">
    <property type="entry name" value="PKD"/>
    <property type="match status" value="2"/>
</dbReference>
<organism evidence="3 4">
    <name type="scientific">Geothrix limicola</name>
    <dbReference type="NCBI Taxonomy" id="2927978"/>
    <lineage>
        <taxon>Bacteria</taxon>
        <taxon>Pseudomonadati</taxon>
        <taxon>Acidobacteriota</taxon>
        <taxon>Holophagae</taxon>
        <taxon>Holophagales</taxon>
        <taxon>Holophagaceae</taxon>
        <taxon>Geothrix</taxon>
    </lineage>
</organism>
<dbReference type="SUPFAM" id="SSF49299">
    <property type="entry name" value="PKD domain"/>
    <property type="match status" value="4"/>
</dbReference>
<feature type="domain" description="PKD" evidence="2">
    <location>
        <begin position="480"/>
        <end position="515"/>
    </location>
</feature>
<sequence length="1701" mass="177065">MFISQGLYMSQGKRGILGLVLAAAFLGIMGCGGGGKSTGGGTLPQTSVPPTVTFDSWAPADTSLVQFKTYTFSASGNDPNIGGAVTEFQWDFGDGTKVTTPAVLAGGKASATYTYAYTTGASATLSVVAKNSAGLLSTAATHAFTITAAPSPLTVAFTTPASAITINPALGSSYALTYQVHVTNTGTGTVSASGIVLDPGDALATVATATDMGGGDWSVVATYPADTTLTSRTATPKVKVVDSNGVSSVQVTGPVVTIKTVSLVNNPPAITMVATPQIPAGANSTWQNVAIAFAATAVDPDGDTLTYTWTFGDAGKGDVSATQASAALNQSHTFAAAGVYPVTFTANDGRTGGLKSITLNLNILANAAPAVTIVQTPAGTPYANVPLTFTASVTDADGDTPTISWDFGDTTVATGNPVIHSFLASGPTVVKATADDGKGGVTVQTLSLNVLANRAPVSAVSTPTATLYQNKAYTFTAAATDPDAGDTIAQYQWDFGDGTGVQNSATTTINHTYAATFTGNAQVKVRAVDNHGSTGDYSQVVAFPVVTTPLPVVTFVSPGATTLNVDLSASVLQDFGLTVTNPRAGSPGVVDPLPVANITFTPNDPGAIVTNKVSNGGGSYTFTVQYPGAAATGTRTAAPSAYAVDTVGIQGLPTTGPVMTIKTMGANHAPQIVVTVPVTPTSSAWSSKPVPVAFTLTDQDGDPVSYSVDWGDGSAPTTGATTTDTKVGANISIQHVFTDAWVSGHPSATVIVSANDGRSSNGTLTGVATPVTLTFNLAFNTLPTSTITSPQSSGTLPAPGSIKGVTIPAGAKDPDVVVLPLGGKLIFDGTYTLPASGEQVTVSWSFPGGSPSSSSQQHPGQVSFPGTPGVITANLVTFTVTDPYGRTSGVLDSGTATGGSTTTLIDTTKAWTANQWVGSYVRIVSGAGAGQLRAITANTGTTITWVAVGTPADVAPDSTSIYRIELNPKTNMKWVLVDGTQTQNFVLSFLYRTRSDTQLADTYDYVRSLANGMGQPVQIFQDGLSNSYPVTDATKATVSIPVRSNLPFWVSIPKFGNDFGYIFRIPNQPGVDTTLGNATPDPSKGTLFGFANATPPYNPTLQVVTAAGFATETAPSDQRRIQGSIDLFNNLTCDLLYQPNLRWLDRLSVPLTDPLGANDQFVERSNNIGAFSGLKGYQSFGEWWISLKAGETMDFNSDKYYRDTTSTTDADRRKAATGSLQTINTPSDMGFIIDSSKYNTDNQSTEHFSVTGIQAYRAPASTSDPYDFDSLINRLPNSRLSDTNPTALDLTATTFMQGILTNAPGTLALQGGLSSIAVPYNSNDVNRKPYNPNVYNPFLHRASFGYAEYLWSKAFARPLVMNRTSASSFDTDNALLNTTTPLGRITVPCSSPAVDTDILLPKFFYSAPAGAWPKLNSIFPDNSSFDLNVTESGTFDFTASPIAINGGTPLTTGVGRFFWTAFNPNYNAAPGALISRTWQAGGVHHFPTSFSGSSTDPVSAWGFLPPQDTMVDKRGRNGDGSLNGQTLGGYRIQWFNPTTDSSSEVIAPDFWVVELTANNNTSHFLLPGGYPVGTGNQSVTDPILTDARRFLPSQNTPAAGAKSDGTDTVAPGYCWFDVPPELRPQAGSSATVTIYALRSVLKNQTGYRPVNRPEWIEAIKTATAPISLKPGGIDVSQGHKVPFNYPWDIVVVNGPATPVAP</sequence>
<evidence type="ECO:0000313" key="4">
    <source>
        <dbReference type="Proteomes" id="UP001165069"/>
    </source>
</evidence>
<evidence type="ECO:0000313" key="3">
    <source>
        <dbReference type="EMBL" id="GLH73680.1"/>
    </source>
</evidence>
<keyword evidence="4" id="KW-1185">Reference proteome</keyword>
<feature type="domain" description="PKD" evidence="2">
    <location>
        <begin position="398"/>
        <end position="457"/>
    </location>
</feature>
<dbReference type="SMART" id="SM00089">
    <property type="entry name" value="PKD"/>
    <property type="match status" value="3"/>
</dbReference>
<name>A0ABQ5QH36_9BACT</name>
<accession>A0ABQ5QH36</accession>
<evidence type="ECO:0000256" key="1">
    <source>
        <dbReference type="SAM" id="MobiDB-lite"/>
    </source>
</evidence>
<dbReference type="InterPro" id="IPR000601">
    <property type="entry name" value="PKD_dom"/>
</dbReference>
<reference evidence="3 4" key="1">
    <citation type="journal article" date="2023" name="Antonie Van Leeuwenhoek">
        <title>Mesoterricola silvestris gen. nov., sp. nov., Mesoterricola sediminis sp. nov., Geothrix oryzae sp. nov., Geothrix edaphica sp. nov., Geothrix rubra sp. nov., and Geothrix limicola sp. nov., six novel members of Acidobacteriota isolated from soils.</title>
        <authorList>
            <person name="Itoh H."/>
            <person name="Sugisawa Y."/>
            <person name="Mise K."/>
            <person name="Xu Z."/>
            <person name="Kuniyasu M."/>
            <person name="Ushijima N."/>
            <person name="Kawano K."/>
            <person name="Kobayashi E."/>
            <person name="Shiratori Y."/>
            <person name="Masuda Y."/>
            <person name="Senoo K."/>
        </authorList>
    </citation>
    <scope>NUCLEOTIDE SEQUENCE [LARGE SCALE GENOMIC DNA]</scope>
    <source>
        <strain evidence="3 4">Red804</strain>
    </source>
</reference>
<feature type="domain" description="PKD" evidence="2">
    <location>
        <begin position="82"/>
        <end position="141"/>
    </location>
</feature>
<dbReference type="InterPro" id="IPR022409">
    <property type="entry name" value="PKD/Chitinase_dom"/>
</dbReference>
<gene>
    <name evidence="3" type="ORF">GETHLI_21820</name>
</gene>
<dbReference type="Proteomes" id="UP001165069">
    <property type="component" value="Unassembled WGS sequence"/>
</dbReference>
<dbReference type="EMBL" id="BSDE01000003">
    <property type="protein sequence ID" value="GLH73680.1"/>
    <property type="molecule type" value="Genomic_DNA"/>
</dbReference>
<dbReference type="InterPro" id="IPR013783">
    <property type="entry name" value="Ig-like_fold"/>
</dbReference>
<comment type="caution">
    <text evidence="3">The sequence shown here is derived from an EMBL/GenBank/DDBJ whole genome shotgun (WGS) entry which is preliminary data.</text>
</comment>
<evidence type="ECO:0000259" key="2">
    <source>
        <dbReference type="PROSITE" id="PS50093"/>
    </source>
</evidence>
<proteinExistence type="predicted"/>
<protein>
    <recommendedName>
        <fullName evidence="2">PKD domain-containing protein</fullName>
    </recommendedName>
</protein>
<dbReference type="PROSITE" id="PS50093">
    <property type="entry name" value="PKD"/>
    <property type="match status" value="4"/>
</dbReference>
<feature type="domain" description="PKD" evidence="2">
    <location>
        <begin position="302"/>
        <end position="348"/>
    </location>
</feature>
<dbReference type="InterPro" id="IPR035986">
    <property type="entry name" value="PKD_dom_sf"/>
</dbReference>
<feature type="region of interest" description="Disordered" evidence="1">
    <location>
        <begin position="844"/>
        <end position="864"/>
    </location>
</feature>
<dbReference type="Gene3D" id="2.60.40.10">
    <property type="entry name" value="Immunoglobulins"/>
    <property type="match status" value="5"/>
</dbReference>